<dbReference type="HOGENOM" id="CLU_005170_0_2_6"/>
<keyword evidence="3 5" id="KW-1133">Transmembrane helix</keyword>
<feature type="transmembrane region" description="Helical" evidence="5">
    <location>
        <begin position="271"/>
        <end position="287"/>
    </location>
</feature>
<feature type="transmembrane region" description="Helical" evidence="5">
    <location>
        <begin position="224"/>
        <end position="250"/>
    </location>
</feature>
<gene>
    <name evidence="6" type="ordered locus">Ping_2341</name>
</gene>
<feature type="transmembrane region" description="Helical" evidence="5">
    <location>
        <begin position="446"/>
        <end position="465"/>
    </location>
</feature>
<dbReference type="STRING" id="357804.Ping_2341"/>
<evidence type="ECO:0000256" key="4">
    <source>
        <dbReference type="ARBA" id="ARBA00023136"/>
    </source>
</evidence>
<keyword evidence="4 5" id="KW-0472">Membrane</keyword>
<keyword evidence="7" id="KW-1185">Reference proteome</keyword>
<dbReference type="EMBL" id="CP000510">
    <property type="protein sequence ID" value="ABM04080.1"/>
    <property type="molecule type" value="Genomic_DNA"/>
</dbReference>
<dbReference type="AlphaFoldDB" id="A1SX65"/>
<dbReference type="PANTHER" id="PTHR10283">
    <property type="entry name" value="SOLUTE CARRIER FAMILY 13 MEMBER"/>
    <property type="match status" value="1"/>
</dbReference>
<organism evidence="6 7">
    <name type="scientific">Psychromonas ingrahamii (strain DSM 17664 / CCUG 51855 / 37)</name>
    <dbReference type="NCBI Taxonomy" id="357804"/>
    <lineage>
        <taxon>Bacteria</taxon>
        <taxon>Pseudomonadati</taxon>
        <taxon>Pseudomonadota</taxon>
        <taxon>Gammaproteobacteria</taxon>
        <taxon>Alteromonadales</taxon>
        <taxon>Psychromonadaceae</taxon>
        <taxon>Psychromonas</taxon>
    </lineage>
</organism>
<dbReference type="Pfam" id="PF00939">
    <property type="entry name" value="Na_sulph_symp"/>
    <property type="match status" value="1"/>
</dbReference>
<evidence type="ECO:0000256" key="2">
    <source>
        <dbReference type="ARBA" id="ARBA00022692"/>
    </source>
</evidence>
<dbReference type="GO" id="GO:0005886">
    <property type="term" value="C:plasma membrane"/>
    <property type="evidence" value="ECO:0007669"/>
    <property type="project" value="TreeGrafter"/>
</dbReference>
<feature type="transmembrane region" description="Helical" evidence="5">
    <location>
        <begin position="293"/>
        <end position="312"/>
    </location>
</feature>
<accession>A1SX65</accession>
<feature type="transmembrane region" description="Helical" evidence="5">
    <location>
        <begin position="140"/>
        <end position="157"/>
    </location>
</feature>
<dbReference type="KEGG" id="pin:Ping_2341"/>
<feature type="transmembrane region" description="Helical" evidence="5">
    <location>
        <begin position="100"/>
        <end position="119"/>
    </location>
</feature>
<dbReference type="RefSeq" id="WP_011770640.1">
    <property type="nucleotide sequence ID" value="NC_008709.1"/>
</dbReference>
<feature type="transmembrane region" description="Helical" evidence="5">
    <location>
        <begin position="186"/>
        <end position="204"/>
    </location>
</feature>
<feature type="transmembrane region" description="Helical" evidence="5">
    <location>
        <begin position="163"/>
        <end position="179"/>
    </location>
</feature>
<proteinExistence type="predicted"/>
<dbReference type="CDD" id="cd01115">
    <property type="entry name" value="SLC13_permease"/>
    <property type="match status" value="1"/>
</dbReference>
<dbReference type="GO" id="GO:0005315">
    <property type="term" value="F:phosphate transmembrane transporter activity"/>
    <property type="evidence" value="ECO:0007669"/>
    <property type="project" value="TreeGrafter"/>
</dbReference>
<dbReference type="NCBIfam" id="TIGR00785">
    <property type="entry name" value="dass"/>
    <property type="match status" value="1"/>
</dbReference>
<evidence type="ECO:0000256" key="1">
    <source>
        <dbReference type="ARBA" id="ARBA00004141"/>
    </source>
</evidence>
<evidence type="ECO:0000256" key="3">
    <source>
        <dbReference type="ARBA" id="ARBA00022989"/>
    </source>
</evidence>
<dbReference type="InterPro" id="IPR001898">
    <property type="entry name" value="SLC13A/DASS"/>
</dbReference>
<comment type="subcellular location">
    <subcellularLocation>
        <location evidence="1">Membrane</location>
        <topology evidence="1">Multi-pass membrane protein</topology>
    </subcellularLocation>
</comment>
<reference evidence="6 7" key="1">
    <citation type="submission" date="2007-01" db="EMBL/GenBank/DDBJ databases">
        <title>Complete sequence of Psychromonas ingrahamii 37.</title>
        <authorList>
            <consortium name="US DOE Joint Genome Institute"/>
            <person name="Copeland A."/>
            <person name="Lucas S."/>
            <person name="Lapidus A."/>
            <person name="Barry K."/>
            <person name="Detter J.C."/>
            <person name="Glavina del Rio T."/>
            <person name="Hammon N."/>
            <person name="Israni S."/>
            <person name="Dalin E."/>
            <person name="Tice H."/>
            <person name="Pitluck S."/>
            <person name="Thompson L.S."/>
            <person name="Brettin T."/>
            <person name="Bruce D."/>
            <person name="Han C."/>
            <person name="Tapia R."/>
            <person name="Schmutz J."/>
            <person name="Larimer F."/>
            <person name="Land M."/>
            <person name="Hauser L."/>
            <person name="Kyrpides N."/>
            <person name="Ivanova N."/>
            <person name="Staley J."/>
            <person name="Richardson P."/>
        </authorList>
    </citation>
    <scope>NUCLEOTIDE SEQUENCE [LARGE SCALE GENOMIC DNA]</scope>
    <source>
        <strain evidence="6 7">37</strain>
    </source>
</reference>
<dbReference type="eggNOG" id="COG0471">
    <property type="taxonomic scope" value="Bacteria"/>
</dbReference>
<dbReference type="Proteomes" id="UP000000639">
    <property type="component" value="Chromosome"/>
</dbReference>
<name>A1SX65_PSYIN</name>
<dbReference type="OrthoDB" id="9766267at2"/>
<keyword evidence="2 5" id="KW-0812">Transmembrane</keyword>
<feature type="transmembrane region" description="Helical" evidence="5">
    <location>
        <begin position="324"/>
        <end position="344"/>
    </location>
</feature>
<evidence type="ECO:0000313" key="6">
    <source>
        <dbReference type="EMBL" id="ABM04080.1"/>
    </source>
</evidence>
<dbReference type="PANTHER" id="PTHR10283:SF92">
    <property type="entry name" value="LOW-AFFINITY PHOSPHATE TRANSPORTER PHO91"/>
    <property type="match status" value="1"/>
</dbReference>
<feature type="transmembrane region" description="Helical" evidence="5">
    <location>
        <begin position="356"/>
        <end position="375"/>
    </location>
</feature>
<sequence>MLKRNLKYTLPILLPLIVLLLPADSFALDGLTLVEQRVIAIFVMATLCWVLEPIPIYATSVLIIVLELLLISDNGLWFATNSAPEQQGQLLSQTAIMATFASPIIMLFLGGFFLALAATKYRLDINLARVLLRPFGYNPKYVMLGIMLITAVFSMFMSNTATTAMMLSILTPVLALFAAEDLGKVAFALSVPVAANIGGIATPIGTPPNAVALKYLVNENSISFAEWMSIGVPFVVVMLFIAWLLLIKLFPTSTQQIDLNIEGIFLKTPKAWLVYGTFLLTILLWLMGNLHGMSSYVVAMLPVAIFSIFNIINKEDLKNIPWDVLWLVSGGIALGLALDKTGLAAHVVDAIPFNNFHPLLLIVGASMLCLLMANFMSNTATANLLLPLVATLGASMHSLLPYGGQVVLILSVTFSASLGMSLPVSTPPNALAYASGHIETKQMAKIGIIIGIIGISVAFAMLFIMNKAHFIG</sequence>
<evidence type="ECO:0000313" key="7">
    <source>
        <dbReference type="Proteomes" id="UP000000639"/>
    </source>
</evidence>
<feature type="transmembrane region" description="Helical" evidence="5">
    <location>
        <begin position="382"/>
        <end position="400"/>
    </location>
</feature>
<protein>
    <submittedName>
        <fullName evidence="6">Anion transporter</fullName>
    </submittedName>
</protein>
<evidence type="ECO:0000256" key="5">
    <source>
        <dbReference type="SAM" id="Phobius"/>
    </source>
</evidence>
<feature type="transmembrane region" description="Helical" evidence="5">
    <location>
        <begin position="406"/>
        <end position="425"/>
    </location>
</feature>